<dbReference type="OrthoDB" id="4062651at2759"/>
<dbReference type="STRING" id="348802.A0A0D2CPK7"/>
<dbReference type="HOGENOM" id="CLU_018065_0_0_1"/>
<name>A0A0D2CPK7_9EURO</name>
<reference evidence="1 2" key="1">
    <citation type="submission" date="2015-01" db="EMBL/GenBank/DDBJ databases">
        <title>The Genome Sequence of Exophiala xenobiotica CBS118157.</title>
        <authorList>
            <consortium name="The Broad Institute Genomics Platform"/>
            <person name="Cuomo C."/>
            <person name="de Hoog S."/>
            <person name="Gorbushina A."/>
            <person name="Stielow B."/>
            <person name="Teixiera M."/>
            <person name="Abouelleil A."/>
            <person name="Chapman S.B."/>
            <person name="Priest M."/>
            <person name="Young S.K."/>
            <person name="Wortman J."/>
            <person name="Nusbaum C."/>
            <person name="Birren B."/>
        </authorList>
    </citation>
    <scope>NUCLEOTIDE SEQUENCE [LARGE SCALE GENOMIC DNA]</scope>
    <source>
        <strain evidence="1 2">CBS 118157</strain>
    </source>
</reference>
<gene>
    <name evidence="1" type="ORF">PV05_10572</name>
</gene>
<dbReference type="Gene3D" id="1.10.510.10">
    <property type="entry name" value="Transferase(Phosphotransferase) domain 1"/>
    <property type="match status" value="1"/>
</dbReference>
<organism evidence="1 2">
    <name type="scientific">Exophiala xenobiotica</name>
    <dbReference type="NCBI Taxonomy" id="348802"/>
    <lineage>
        <taxon>Eukaryota</taxon>
        <taxon>Fungi</taxon>
        <taxon>Dikarya</taxon>
        <taxon>Ascomycota</taxon>
        <taxon>Pezizomycotina</taxon>
        <taxon>Eurotiomycetes</taxon>
        <taxon>Chaetothyriomycetidae</taxon>
        <taxon>Chaetothyriales</taxon>
        <taxon>Herpotrichiellaceae</taxon>
        <taxon>Exophiala</taxon>
    </lineage>
</organism>
<protein>
    <recommendedName>
        <fullName evidence="3">Protein kinase domain-containing protein</fullName>
    </recommendedName>
</protein>
<sequence length="629" mass="71857">MYDFLTGIVTSRRAAWHDSNEKGLQPRGFNISNALRKNYAFPAAGYIDLPDTGGYIQYGGTDYVPEQKCGQYKVYKSSNEESPQPGGWQIQGASFGVRYIAAPRLTGSLRPLRIRVVIPDQVDWPAELWNPLDARDSVHIRGPHVQGLGISQHLCKALGSWCSRFDDFRQTYNNMPFASLIRVENITANISEMRMSFVPRPDYSALTSSSRQLQVLWNMRDDEMPPVVELKHLRLEREIADDVALVRIPSHDEGRTMFAFKSSSTRFSAVYHELKTLLALKPHRNIIPRPLCLVVERDESTGAERVLGFLLKYFPLGSLYDILPRRREAGTLKLETQLHWGIDVTSSLIHVLSEPAEFYSDLRTDNVLLAVDEASQTEIAVLIDFEQGRNLYNWAPPEIYRTEWIAEMGHKDFARAKGIPQEVRNKYHGILTQILSVRKYPLPLAAQPGIYDNAPQGWYFPWLMSTRLEKEAGMVYLLGKLLYCIFEGRANTDIVLGQSYVGEQEQQFPEFRLTPPPLQNLIKCCTCGAREWLNDPIRIYRRGGKVFPLGQAGLHGQGEATLQETQEAIVAFWREEMKKAEDFVLARYRHDKGEATEDDMKLLHYLHRPTLAEVHRQLVSYSETLIPLN</sequence>
<proteinExistence type="predicted"/>
<evidence type="ECO:0000313" key="1">
    <source>
        <dbReference type="EMBL" id="KIW51897.1"/>
    </source>
</evidence>
<dbReference type="GeneID" id="25332480"/>
<dbReference type="Proteomes" id="UP000054342">
    <property type="component" value="Unassembled WGS sequence"/>
</dbReference>
<dbReference type="EMBL" id="KN847322">
    <property type="protein sequence ID" value="KIW51897.1"/>
    <property type="molecule type" value="Genomic_DNA"/>
</dbReference>
<dbReference type="SUPFAM" id="SSF56112">
    <property type="entry name" value="Protein kinase-like (PK-like)"/>
    <property type="match status" value="1"/>
</dbReference>
<dbReference type="InterPro" id="IPR011009">
    <property type="entry name" value="Kinase-like_dom_sf"/>
</dbReference>
<evidence type="ECO:0008006" key="3">
    <source>
        <dbReference type="Google" id="ProtNLM"/>
    </source>
</evidence>
<dbReference type="RefSeq" id="XP_013312481.1">
    <property type="nucleotide sequence ID" value="XM_013457027.1"/>
</dbReference>
<keyword evidence="2" id="KW-1185">Reference proteome</keyword>
<accession>A0A0D2CPK7</accession>
<dbReference type="AlphaFoldDB" id="A0A0D2CPK7"/>
<evidence type="ECO:0000313" key="2">
    <source>
        <dbReference type="Proteomes" id="UP000054342"/>
    </source>
</evidence>